<gene>
    <name evidence="9" type="primary">SPOSA6832_00959</name>
</gene>
<dbReference type="AlphaFoldDB" id="A0A0D6EIK0"/>
<keyword evidence="4" id="KW-0255">Endonuclease</keyword>
<evidence type="ECO:0000256" key="8">
    <source>
        <dbReference type="SAM" id="SignalP"/>
    </source>
</evidence>
<dbReference type="PANTHER" id="PTHR33146">
    <property type="entry name" value="ENDONUCLEASE 4"/>
    <property type="match status" value="1"/>
</dbReference>
<dbReference type="GO" id="GO:0016788">
    <property type="term" value="F:hydrolase activity, acting on ester bonds"/>
    <property type="evidence" value="ECO:0007669"/>
    <property type="project" value="InterPro"/>
</dbReference>
<dbReference type="SUPFAM" id="SSF48537">
    <property type="entry name" value="Phospholipase C/P1 nuclease"/>
    <property type="match status" value="1"/>
</dbReference>
<dbReference type="GO" id="GO:0006308">
    <property type="term" value="P:DNA catabolic process"/>
    <property type="evidence" value="ECO:0007669"/>
    <property type="project" value="InterPro"/>
</dbReference>
<evidence type="ECO:0000256" key="6">
    <source>
        <dbReference type="ARBA" id="ARBA00023157"/>
    </source>
</evidence>
<dbReference type="GO" id="GO:0003676">
    <property type="term" value="F:nucleic acid binding"/>
    <property type="evidence" value="ECO:0007669"/>
    <property type="project" value="InterPro"/>
</dbReference>
<sequence length="374" mass="41938">MRLPLALTSLCLLPSFAHAWGAAGHEIIAVISEIHLHPSVLAYLRSPSSGLLPDYAKGHLAPIATWPDRIRMIPEYRGWSGELHYGSWVGDHPPEVCAWPKDDGSEETTVQGEGDGGWKNEHDVLHAIANYTTRLERNPQDWASLRFLVHFIGDAHQPMHLTNRERGGNGDPVRWDGRRTNLHSLWDGLLIARNLREQRNYTEPLPSKQIESALIGAIYDPYVRLLLWEGVRAWWRSSLPTWLACPSSLSSPPQLVFSTTQQKDTKQIVCPVHWASGTHKVTCELAFPQGYDEHENPPVEVGGQTAYYRAIRDSLTIQRLLTQAGLRLAATLNTIFREPAAAYALETGMAYDAVAEEGPLNLRWMAEAEEGFSY</sequence>
<dbReference type="InterPro" id="IPR003154">
    <property type="entry name" value="S1/P1nuclease"/>
</dbReference>
<evidence type="ECO:0000256" key="5">
    <source>
        <dbReference type="ARBA" id="ARBA00022801"/>
    </source>
</evidence>
<comment type="similarity">
    <text evidence="1">Belongs to the nuclease type I family.</text>
</comment>
<evidence type="ECO:0000256" key="1">
    <source>
        <dbReference type="ARBA" id="ARBA00009547"/>
    </source>
</evidence>
<protein>
    <submittedName>
        <fullName evidence="9">SPOSA6832_00959-mRNA-1:cds</fullName>
    </submittedName>
</protein>
<evidence type="ECO:0000313" key="9">
    <source>
        <dbReference type="EMBL" id="CEQ39410.1"/>
    </source>
</evidence>
<dbReference type="InterPro" id="IPR008947">
    <property type="entry name" value="PLipase_C/P1_nuclease_dom_sf"/>
</dbReference>
<evidence type="ECO:0000313" key="10">
    <source>
        <dbReference type="Proteomes" id="UP000243876"/>
    </source>
</evidence>
<keyword evidence="2" id="KW-0540">Nuclease</keyword>
<dbReference type="Pfam" id="PF02265">
    <property type="entry name" value="S1-P1_nuclease"/>
    <property type="match status" value="1"/>
</dbReference>
<dbReference type="PANTHER" id="PTHR33146:SF29">
    <property type="entry name" value="S1_P1 NUCLEASE"/>
    <property type="match status" value="1"/>
</dbReference>
<dbReference type="EMBL" id="CENE01000003">
    <property type="protein sequence ID" value="CEQ39410.1"/>
    <property type="molecule type" value="Genomic_DNA"/>
</dbReference>
<keyword evidence="8" id="KW-0732">Signal</keyword>
<keyword evidence="3" id="KW-0479">Metal-binding</keyword>
<evidence type="ECO:0000256" key="2">
    <source>
        <dbReference type="ARBA" id="ARBA00022722"/>
    </source>
</evidence>
<feature type="signal peptide" evidence="8">
    <location>
        <begin position="1"/>
        <end position="19"/>
    </location>
</feature>
<dbReference type="GO" id="GO:0004519">
    <property type="term" value="F:endonuclease activity"/>
    <property type="evidence" value="ECO:0007669"/>
    <property type="project" value="UniProtKB-KW"/>
</dbReference>
<accession>A0A0D6EIK0</accession>
<dbReference type="Proteomes" id="UP000243876">
    <property type="component" value="Unassembled WGS sequence"/>
</dbReference>
<dbReference type="CDD" id="cd11010">
    <property type="entry name" value="S1-P1_nuclease"/>
    <property type="match status" value="1"/>
</dbReference>
<feature type="chain" id="PRO_5002303486" evidence="8">
    <location>
        <begin position="20"/>
        <end position="374"/>
    </location>
</feature>
<dbReference type="Gene3D" id="1.10.575.10">
    <property type="entry name" value="P1 Nuclease"/>
    <property type="match status" value="1"/>
</dbReference>
<keyword evidence="5" id="KW-0378">Hydrolase</keyword>
<evidence type="ECO:0000256" key="3">
    <source>
        <dbReference type="ARBA" id="ARBA00022723"/>
    </source>
</evidence>
<evidence type="ECO:0000256" key="7">
    <source>
        <dbReference type="ARBA" id="ARBA00023180"/>
    </source>
</evidence>
<keyword evidence="7" id="KW-0325">Glycoprotein</keyword>
<proteinExistence type="inferred from homology"/>
<reference evidence="10" key="1">
    <citation type="submission" date="2015-02" db="EMBL/GenBank/DDBJ databases">
        <authorList>
            <person name="Gon?alves P."/>
        </authorList>
    </citation>
    <scope>NUCLEOTIDE SEQUENCE [LARGE SCALE GENOMIC DNA]</scope>
</reference>
<evidence type="ECO:0000256" key="4">
    <source>
        <dbReference type="ARBA" id="ARBA00022759"/>
    </source>
</evidence>
<name>A0A0D6EIK0_SPOSA</name>
<keyword evidence="10" id="KW-1185">Reference proteome</keyword>
<dbReference type="GO" id="GO:0046872">
    <property type="term" value="F:metal ion binding"/>
    <property type="evidence" value="ECO:0007669"/>
    <property type="project" value="UniProtKB-KW"/>
</dbReference>
<organism evidence="9 10">
    <name type="scientific">Sporidiobolus salmonicolor</name>
    <name type="common">Yeast-like fungus</name>
    <name type="synonym">Sporobolomyces salmonicolor</name>
    <dbReference type="NCBI Taxonomy" id="5005"/>
    <lineage>
        <taxon>Eukaryota</taxon>
        <taxon>Fungi</taxon>
        <taxon>Dikarya</taxon>
        <taxon>Basidiomycota</taxon>
        <taxon>Pucciniomycotina</taxon>
        <taxon>Microbotryomycetes</taxon>
        <taxon>Sporidiobolales</taxon>
        <taxon>Sporidiobolaceae</taxon>
        <taxon>Sporobolomyces</taxon>
    </lineage>
</organism>
<keyword evidence="6" id="KW-1015">Disulfide bond</keyword>
<dbReference type="OrthoDB" id="441446at2759"/>